<dbReference type="EMBL" id="MCFI01000010">
    <property type="protein sequence ID" value="ORY82073.1"/>
    <property type="molecule type" value="Genomic_DNA"/>
</dbReference>
<dbReference type="InterPro" id="IPR054573">
    <property type="entry name" value="PP2A/SF3B1-like_HEAT"/>
</dbReference>
<feature type="repeat" description="HEAT" evidence="3">
    <location>
        <begin position="357"/>
        <end position="395"/>
    </location>
</feature>
<dbReference type="OMA" id="NRVEAMQ"/>
<evidence type="ECO:0000256" key="1">
    <source>
        <dbReference type="ARBA" id="ARBA00022737"/>
    </source>
</evidence>
<dbReference type="RefSeq" id="XP_040725207.1">
    <property type="nucleotide sequence ID" value="XM_040867792.1"/>
</dbReference>
<evidence type="ECO:0000256" key="2">
    <source>
        <dbReference type="ARBA" id="ARBA00038332"/>
    </source>
</evidence>
<dbReference type="GO" id="GO:0005634">
    <property type="term" value="C:nucleus"/>
    <property type="evidence" value="ECO:0007669"/>
    <property type="project" value="TreeGrafter"/>
</dbReference>
<proteinExistence type="inferred from homology"/>
<dbReference type="Pfam" id="PF02985">
    <property type="entry name" value="HEAT"/>
    <property type="match status" value="1"/>
</dbReference>
<dbReference type="Pfam" id="PF13513">
    <property type="entry name" value="HEAT_EZ"/>
    <property type="match status" value="1"/>
</dbReference>
<dbReference type="AlphaFoldDB" id="A0A1Y2FDU3"/>
<evidence type="ECO:0000313" key="6">
    <source>
        <dbReference type="Proteomes" id="UP000193685"/>
    </source>
</evidence>
<organism evidence="5 6">
    <name type="scientific">Protomyces lactucae-debilis</name>
    <dbReference type="NCBI Taxonomy" id="2754530"/>
    <lineage>
        <taxon>Eukaryota</taxon>
        <taxon>Fungi</taxon>
        <taxon>Dikarya</taxon>
        <taxon>Ascomycota</taxon>
        <taxon>Taphrinomycotina</taxon>
        <taxon>Taphrinomycetes</taxon>
        <taxon>Taphrinales</taxon>
        <taxon>Protomycetaceae</taxon>
        <taxon>Protomyces</taxon>
    </lineage>
</organism>
<dbReference type="InterPro" id="IPR051023">
    <property type="entry name" value="PP2A_Regulatory_Subunit_A"/>
</dbReference>
<dbReference type="GeneID" id="63784391"/>
<evidence type="ECO:0000259" key="4">
    <source>
        <dbReference type="Pfam" id="PF22646"/>
    </source>
</evidence>
<dbReference type="GO" id="GO:0005829">
    <property type="term" value="C:cytosol"/>
    <property type="evidence" value="ECO:0007669"/>
    <property type="project" value="TreeGrafter"/>
</dbReference>
<protein>
    <submittedName>
        <fullName evidence="5">Armadillo-type protein</fullName>
    </submittedName>
</protein>
<feature type="repeat" description="HEAT" evidence="3">
    <location>
        <begin position="279"/>
        <end position="316"/>
    </location>
</feature>
<dbReference type="PANTHER" id="PTHR10648:SF4">
    <property type="entry name" value="PROTEIN PHOSPHATASE 2 (FORMERLY 2A), REGULATORY SUBUNIT A, BETA ISOFORM-RELATED"/>
    <property type="match status" value="1"/>
</dbReference>
<dbReference type="InterPro" id="IPR021133">
    <property type="entry name" value="HEAT_type_2"/>
</dbReference>
<dbReference type="OrthoDB" id="340346at2759"/>
<dbReference type="GO" id="GO:0019888">
    <property type="term" value="F:protein phosphatase regulator activity"/>
    <property type="evidence" value="ECO:0007669"/>
    <property type="project" value="TreeGrafter"/>
</dbReference>
<accession>A0A1Y2FDU3</accession>
<evidence type="ECO:0000256" key="3">
    <source>
        <dbReference type="PROSITE-ProRule" id="PRU00103"/>
    </source>
</evidence>
<dbReference type="InterPro" id="IPR011989">
    <property type="entry name" value="ARM-like"/>
</dbReference>
<dbReference type="GO" id="GO:0000159">
    <property type="term" value="C:protein phosphatase type 2A complex"/>
    <property type="evidence" value="ECO:0007669"/>
    <property type="project" value="TreeGrafter"/>
</dbReference>
<feature type="repeat" description="HEAT" evidence="3">
    <location>
        <begin position="240"/>
        <end position="278"/>
    </location>
</feature>
<comment type="similarity">
    <text evidence="2">Belongs to the phosphatase 2A regulatory subunit A family.</text>
</comment>
<dbReference type="PROSITE" id="PS50077">
    <property type="entry name" value="HEAT_REPEAT"/>
    <property type="match status" value="9"/>
</dbReference>
<dbReference type="Gene3D" id="1.25.10.10">
    <property type="entry name" value="Leucine-rich Repeat Variant"/>
    <property type="match status" value="1"/>
</dbReference>
<dbReference type="PANTHER" id="PTHR10648">
    <property type="entry name" value="SERINE/THREONINE-PROTEIN PHOSPHATASE PP2A 65 KDA REGULATORY SUBUNIT"/>
    <property type="match status" value="1"/>
</dbReference>
<feature type="repeat" description="HEAT" evidence="3">
    <location>
        <begin position="84"/>
        <end position="122"/>
    </location>
</feature>
<dbReference type="InterPro" id="IPR000357">
    <property type="entry name" value="HEAT"/>
</dbReference>
<dbReference type="SUPFAM" id="SSF48371">
    <property type="entry name" value="ARM repeat"/>
    <property type="match status" value="1"/>
</dbReference>
<feature type="domain" description="Phosphatase PP2A regulatory subunit A/Splicing factor 3B subunit 1-like HEAT repeat" evidence="4">
    <location>
        <begin position="276"/>
        <end position="349"/>
    </location>
</feature>
<gene>
    <name evidence="5" type="ORF">BCR37DRAFT_347783</name>
</gene>
<comment type="caution">
    <text evidence="5">The sequence shown here is derived from an EMBL/GenBank/DDBJ whole genome shotgun (WGS) entry which is preliminary data.</text>
</comment>
<keyword evidence="1" id="KW-0677">Repeat</keyword>
<dbReference type="InterPro" id="IPR016024">
    <property type="entry name" value="ARM-type_fold"/>
</dbReference>
<dbReference type="Proteomes" id="UP000193685">
    <property type="component" value="Unassembled WGS sequence"/>
</dbReference>
<feature type="repeat" description="HEAT" evidence="3">
    <location>
        <begin position="318"/>
        <end position="356"/>
    </location>
</feature>
<feature type="repeat" description="HEAT" evidence="3">
    <location>
        <begin position="200"/>
        <end position="238"/>
    </location>
</feature>
<feature type="repeat" description="HEAT" evidence="3">
    <location>
        <begin position="161"/>
        <end position="199"/>
    </location>
</feature>
<keyword evidence="6" id="KW-1185">Reference proteome</keyword>
<feature type="repeat" description="HEAT" evidence="3">
    <location>
        <begin position="513"/>
        <end position="546"/>
    </location>
</feature>
<sequence>MSKELYPIAVLIDEMKHEDVTLRLNAIRRLSTIALALGHARTRDELVPFLDESLDDEDEVLQALAGELGGFTAFVGGPPFAHCLLAPLAHLAAVEETLVRDKAVESLDTISQALSEEQVKQHYIPLIERLATGDWFTSRSSAAGLFASGYQKSDATNREKLRTLFNGLCNDDTPMVRRAAASNLAKLIAEMETSVVVEEAIPQLQTLSADDQDSVRLLTVEALIAVAQSLKAEEETRRRALPILKTLYTDKSWRVRYMVADHFIKLSEAFGTSFVATDLVPAFLQLLRDSEAEVRTAIAGQISGFCKLVPTETILDPILPVVKDLITDSSQYVRAAWGKQISSLAPIMGKEATIQYLLPMFLQMLKDEYPDVRLNIISQLEQVNQVIGIELLSQSLLPAIVKLAEDKQWRIRLAIIEYTPLLAGQLGVDFFNKELSALCMSWLGDSVFSIREAATVNLRKLTEVFGVDWAKETIIPKVLAMGDHANYLYRMTTIFAIITLAPVVNLEVIQGAIQPTLAQLVNDRIPNIRFNVAKAFEALAPVLKETPEGRQLLQDQIRGSLERLSADADSDVKYFANRAMLAV</sequence>
<evidence type="ECO:0000313" key="5">
    <source>
        <dbReference type="EMBL" id="ORY82073.1"/>
    </source>
</evidence>
<reference evidence="5 6" key="1">
    <citation type="submission" date="2016-07" db="EMBL/GenBank/DDBJ databases">
        <title>Pervasive Adenine N6-methylation of Active Genes in Fungi.</title>
        <authorList>
            <consortium name="DOE Joint Genome Institute"/>
            <person name="Mondo S.J."/>
            <person name="Dannebaum R.O."/>
            <person name="Kuo R.C."/>
            <person name="Labutti K."/>
            <person name="Haridas S."/>
            <person name="Kuo A."/>
            <person name="Salamov A."/>
            <person name="Ahrendt S.R."/>
            <person name="Lipzen A."/>
            <person name="Sullivan W."/>
            <person name="Andreopoulos W.B."/>
            <person name="Clum A."/>
            <person name="Lindquist E."/>
            <person name="Daum C."/>
            <person name="Ramamoorthy G.K."/>
            <person name="Gryganskyi A."/>
            <person name="Culley D."/>
            <person name="Magnuson J.K."/>
            <person name="James T.Y."/>
            <person name="O'Malley M.A."/>
            <person name="Stajich J.E."/>
            <person name="Spatafora J.W."/>
            <person name="Visel A."/>
            <person name="Grigoriev I.V."/>
        </authorList>
    </citation>
    <scope>NUCLEOTIDE SEQUENCE [LARGE SCALE GENOMIC DNA]</scope>
    <source>
        <strain evidence="5 6">12-1054</strain>
    </source>
</reference>
<name>A0A1Y2FDU3_PROLT</name>
<feature type="repeat" description="HEAT" evidence="3">
    <location>
        <begin position="396"/>
        <end position="434"/>
    </location>
</feature>
<dbReference type="FunFam" id="1.25.10.10:FF:000011">
    <property type="entry name" value="Serine/threonine-protein phosphatase 2A regulatory subunit A alpha isoform"/>
    <property type="match status" value="1"/>
</dbReference>
<dbReference type="Pfam" id="PF22646">
    <property type="entry name" value="PPP2R1A-like_HEAT"/>
    <property type="match status" value="1"/>
</dbReference>
<dbReference type="STRING" id="56484.A0A1Y2FDU3"/>